<protein>
    <recommendedName>
        <fullName evidence="4">PEP-CTERM protein-sorting domain-containing protein</fullName>
    </recommendedName>
</protein>
<dbReference type="Proteomes" id="UP001517247">
    <property type="component" value="Unassembled WGS sequence"/>
</dbReference>
<organism evidence="2 3">
    <name type="scientific">Pedobacter ureilyticus</name>
    <dbReference type="NCBI Taxonomy" id="1393051"/>
    <lineage>
        <taxon>Bacteria</taxon>
        <taxon>Pseudomonadati</taxon>
        <taxon>Bacteroidota</taxon>
        <taxon>Sphingobacteriia</taxon>
        <taxon>Sphingobacteriales</taxon>
        <taxon>Sphingobacteriaceae</taxon>
        <taxon>Pedobacter</taxon>
    </lineage>
</organism>
<keyword evidence="1" id="KW-0812">Transmembrane</keyword>
<proteinExistence type="predicted"/>
<evidence type="ECO:0000313" key="2">
    <source>
        <dbReference type="EMBL" id="MFN0256583.1"/>
    </source>
</evidence>
<keyword evidence="1" id="KW-1133">Transmembrane helix</keyword>
<keyword evidence="1" id="KW-0472">Membrane</keyword>
<keyword evidence="3" id="KW-1185">Reference proteome</keyword>
<sequence>MIKLFGITSLIIGTILLIFMISFEDEPGALPLLLVIMGITASVVDKVRKKRT</sequence>
<dbReference type="RefSeq" id="WP_170311348.1">
    <property type="nucleotide sequence ID" value="NZ_SSHJ02000007.1"/>
</dbReference>
<evidence type="ECO:0000313" key="3">
    <source>
        <dbReference type="Proteomes" id="UP001517247"/>
    </source>
</evidence>
<reference evidence="2 3" key="1">
    <citation type="submission" date="2024-12" db="EMBL/GenBank/DDBJ databases">
        <authorList>
            <person name="Hu S."/>
        </authorList>
    </citation>
    <scope>NUCLEOTIDE SEQUENCE [LARGE SCALE GENOMIC DNA]</scope>
    <source>
        <strain evidence="2 3">THG-T11</strain>
    </source>
</reference>
<evidence type="ECO:0000256" key="1">
    <source>
        <dbReference type="SAM" id="Phobius"/>
    </source>
</evidence>
<name>A0ABW9J9X2_9SPHI</name>
<feature type="transmembrane region" description="Helical" evidence="1">
    <location>
        <begin position="29"/>
        <end position="47"/>
    </location>
</feature>
<evidence type="ECO:0008006" key="4">
    <source>
        <dbReference type="Google" id="ProtNLM"/>
    </source>
</evidence>
<feature type="transmembrane region" description="Helical" evidence="1">
    <location>
        <begin position="5"/>
        <end position="23"/>
    </location>
</feature>
<accession>A0ABW9J9X2</accession>
<gene>
    <name evidence="2" type="ORF">E6A44_013425</name>
</gene>
<dbReference type="EMBL" id="SSHJ02000007">
    <property type="protein sequence ID" value="MFN0256583.1"/>
    <property type="molecule type" value="Genomic_DNA"/>
</dbReference>
<comment type="caution">
    <text evidence="2">The sequence shown here is derived from an EMBL/GenBank/DDBJ whole genome shotgun (WGS) entry which is preliminary data.</text>
</comment>